<keyword evidence="12" id="KW-1185">Reference proteome</keyword>
<dbReference type="Pfam" id="PF13424">
    <property type="entry name" value="TPR_12"/>
    <property type="match status" value="1"/>
</dbReference>
<evidence type="ECO:0000313" key="11">
    <source>
        <dbReference type="EMBL" id="SMG29682.1"/>
    </source>
</evidence>
<keyword evidence="3" id="KW-0597">Phosphoprotein</keyword>
<dbReference type="AlphaFoldDB" id="A0A1X7JPR9"/>
<dbReference type="SUPFAM" id="SSF55874">
    <property type="entry name" value="ATPase domain of HSP90 chaperone/DNA topoisomerase II/histidine kinase"/>
    <property type="match status" value="1"/>
</dbReference>
<evidence type="ECO:0000256" key="5">
    <source>
        <dbReference type="ARBA" id="ARBA00022777"/>
    </source>
</evidence>
<sequence length="640" mass="73961">MIIFLNLLLLNFNIIFDQDVKDYQYSIQKGDSCFRAENYQCAIQYYSNIDADLVQFDSDDEKLKYQLNYSDALYITGDYPVALKSYQVLKSIAVQNQNKFYHGKAQIGIAHSLWRMTDNVKSIEEILEGIEIFKQLQDTSNFIEASNILGGIYVSIKKYADARAIYQRMLEYAIQSNDSVKIATNFEYLGIVDCFQEKYQEAISNYQKSLAINEKRDNTFNLSITLGNLAEPKMKLGQYQEALDLLYRAVKLQEKHQYKSVLIYSYYTLGEIHTLTQSYDSGLYYYDKSLQMMEETSETREQEKVYRLIAENYGEQGLFEMAYEYHQLHSIEKDSLIALERSRQLEEIKTRYEVERRNRENEDLITQNTKKEKELTAQKDLIQLQYAIGVLIIIFLIISLFLAFRLYKVRQTLINTIRSKDKLFGIIAHDLKGPIGNIGSMLQLLNVEPNEKRKIEYFQYLTISVQNLSALTNQLLSWTFSNKGDFNFHIQKMSVREISERSIQLFEYQLTEKDLQVVNLIERDLYVWGDENALLTIFRNLFSNAVKFTPRGGEVKLEAIDQNSFVETTIRDSGVGMSEKAIENVLEGKHVVSSSGTDNEKGSGLGFSIVMEFVKKLEGKINIKSDGKTGTAVILKLPKA</sequence>
<dbReference type="PROSITE" id="PS50109">
    <property type="entry name" value="HIS_KIN"/>
    <property type="match status" value="1"/>
</dbReference>
<feature type="domain" description="Histidine kinase" evidence="10">
    <location>
        <begin position="426"/>
        <end position="640"/>
    </location>
</feature>
<dbReference type="EC" id="2.7.13.3" evidence="2"/>
<dbReference type="Gene3D" id="1.25.40.10">
    <property type="entry name" value="Tetratricopeptide repeat domain"/>
    <property type="match status" value="2"/>
</dbReference>
<protein>
    <recommendedName>
        <fullName evidence="2">histidine kinase</fullName>
        <ecNumber evidence="2">2.7.13.3</ecNumber>
    </recommendedName>
</protein>
<feature type="repeat" description="TPR" evidence="7">
    <location>
        <begin position="223"/>
        <end position="256"/>
    </location>
</feature>
<keyword evidence="9" id="KW-1133">Transmembrane helix</keyword>
<evidence type="ECO:0000256" key="1">
    <source>
        <dbReference type="ARBA" id="ARBA00000085"/>
    </source>
</evidence>
<keyword evidence="5" id="KW-0418">Kinase</keyword>
<dbReference type="SUPFAM" id="SSF47384">
    <property type="entry name" value="Homodimeric domain of signal transducing histidine kinase"/>
    <property type="match status" value="1"/>
</dbReference>
<dbReference type="RefSeq" id="WP_085516800.1">
    <property type="nucleotide sequence ID" value="NZ_FXAW01000003.1"/>
</dbReference>
<evidence type="ECO:0000256" key="2">
    <source>
        <dbReference type="ARBA" id="ARBA00012438"/>
    </source>
</evidence>
<dbReference type="InterPro" id="IPR019734">
    <property type="entry name" value="TPR_rpt"/>
</dbReference>
<dbReference type="SUPFAM" id="SSF48452">
    <property type="entry name" value="TPR-like"/>
    <property type="match status" value="2"/>
</dbReference>
<name>A0A1X7JPR9_9BACT</name>
<dbReference type="PANTHER" id="PTHR45453:SF1">
    <property type="entry name" value="PHOSPHATE REGULON SENSOR PROTEIN PHOR"/>
    <property type="match status" value="1"/>
</dbReference>
<keyword evidence="9" id="KW-0472">Membrane</keyword>
<dbReference type="SMART" id="SM00387">
    <property type="entry name" value="HATPase_c"/>
    <property type="match status" value="1"/>
</dbReference>
<dbReference type="PRINTS" id="PR00344">
    <property type="entry name" value="BCTRLSENSOR"/>
</dbReference>
<comment type="catalytic activity">
    <reaction evidence="1">
        <text>ATP + protein L-histidine = ADP + protein N-phospho-L-histidine.</text>
        <dbReference type="EC" id="2.7.13.3"/>
    </reaction>
</comment>
<evidence type="ECO:0000256" key="8">
    <source>
        <dbReference type="SAM" id="Coils"/>
    </source>
</evidence>
<dbReference type="SMART" id="SM00028">
    <property type="entry name" value="TPR"/>
    <property type="match status" value="5"/>
</dbReference>
<evidence type="ECO:0000256" key="7">
    <source>
        <dbReference type="PROSITE-ProRule" id="PRU00339"/>
    </source>
</evidence>
<feature type="repeat" description="TPR" evidence="7">
    <location>
        <begin position="183"/>
        <end position="216"/>
    </location>
</feature>
<dbReference type="GO" id="GO:0016036">
    <property type="term" value="P:cellular response to phosphate starvation"/>
    <property type="evidence" value="ECO:0007669"/>
    <property type="project" value="TreeGrafter"/>
</dbReference>
<dbReference type="InterPro" id="IPR005467">
    <property type="entry name" value="His_kinase_dom"/>
</dbReference>
<dbReference type="InterPro" id="IPR003594">
    <property type="entry name" value="HATPase_dom"/>
</dbReference>
<gene>
    <name evidence="11" type="ORF">SAMN05661096_01891</name>
</gene>
<keyword evidence="7" id="KW-0802">TPR repeat</keyword>
<dbReference type="InterPro" id="IPR036097">
    <property type="entry name" value="HisK_dim/P_sf"/>
</dbReference>
<proteinExistence type="predicted"/>
<feature type="repeat" description="TPR" evidence="7">
    <location>
        <begin position="263"/>
        <end position="296"/>
    </location>
</feature>
<reference evidence="12" key="1">
    <citation type="submission" date="2017-04" db="EMBL/GenBank/DDBJ databases">
        <authorList>
            <person name="Varghese N."/>
            <person name="Submissions S."/>
        </authorList>
    </citation>
    <scope>NUCLEOTIDE SEQUENCE [LARGE SCALE GENOMIC DNA]</scope>
    <source>
        <strain evidence="12">DSM 4125</strain>
    </source>
</reference>
<evidence type="ECO:0000256" key="6">
    <source>
        <dbReference type="ARBA" id="ARBA00023012"/>
    </source>
</evidence>
<dbReference type="CDD" id="cd00082">
    <property type="entry name" value="HisKA"/>
    <property type="match status" value="1"/>
</dbReference>
<dbReference type="InterPro" id="IPR011990">
    <property type="entry name" value="TPR-like_helical_dom_sf"/>
</dbReference>
<evidence type="ECO:0000313" key="12">
    <source>
        <dbReference type="Proteomes" id="UP000193804"/>
    </source>
</evidence>
<dbReference type="Gene3D" id="1.10.287.130">
    <property type="match status" value="1"/>
</dbReference>
<dbReference type="Proteomes" id="UP000193804">
    <property type="component" value="Unassembled WGS sequence"/>
</dbReference>
<evidence type="ECO:0000256" key="3">
    <source>
        <dbReference type="ARBA" id="ARBA00022553"/>
    </source>
</evidence>
<evidence type="ECO:0000256" key="9">
    <source>
        <dbReference type="SAM" id="Phobius"/>
    </source>
</evidence>
<keyword evidence="4" id="KW-0808">Transferase</keyword>
<feature type="transmembrane region" description="Helical" evidence="9">
    <location>
        <begin position="384"/>
        <end position="404"/>
    </location>
</feature>
<dbReference type="InterPro" id="IPR050351">
    <property type="entry name" value="BphY/WalK/GraS-like"/>
</dbReference>
<dbReference type="EMBL" id="FXAW01000003">
    <property type="protein sequence ID" value="SMG29682.1"/>
    <property type="molecule type" value="Genomic_DNA"/>
</dbReference>
<dbReference type="InterPro" id="IPR036890">
    <property type="entry name" value="HATPase_C_sf"/>
</dbReference>
<accession>A0A1X7JPR9</accession>
<evidence type="ECO:0000259" key="10">
    <source>
        <dbReference type="PROSITE" id="PS50109"/>
    </source>
</evidence>
<dbReference type="OrthoDB" id="1269247at2"/>
<dbReference type="InterPro" id="IPR004358">
    <property type="entry name" value="Sig_transdc_His_kin-like_C"/>
</dbReference>
<dbReference type="GO" id="GO:0005886">
    <property type="term" value="C:plasma membrane"/>
    <property type="evidence" value="ECO:0007669"/>
    <property type="project" value="TreeGrafter"/>
</dbReference>
<keyword evidence="9" id="KW-0812">Transmembrane</keyword>
<dbReference type="InterPro" id="IPR003661">
    <property type="entry name" value="HisK_dim/P_dom"/>
</dbReference>
<dbReference type="Pfam" id="PF02518">
    <property type="entry name" value="HATPase_c"/>
    <property type="match status" value="1"/>
</dbReference>
<feature type="coiled-coil region" evidence="8">
    <location>
        <begin position="342"/>
        <end position="374"/>
    </location>
</feature>
<dbReference type="PANTHER" id="PTHR45453">
    <property type="entry name" value="PHOSPHATE REGULON SENSOR PROTEIN PHOR"/>
    <property type="match status" value="1"/>
</dbReference>
<dbReference type="Gene3D" id="3.30.565.10">
    <property type="entry name" value="Histidine kinase-like ATPase, C-terminal domain"/>
    <property type="match status" value="1"/>
</dbReference>
<dbReference type="STRING" id="1028.SAMN05661096_01891"/>
<evidence type="ECO:0000256" key="4">
    <source>
        <dbReference type="ARBA" id="ARBA00022679"/>
    </source>
</evidence>
<dbReference type="GO" id="GO:0000155">
    <property type="term" value="F:phosphorelay sensor kinase activity"/>
    <property type="evidence" value="ECO:0007669"/>
    <property type="project" value="InterPro"/>
</dbReference>
<organism evidence="11 12">
    <name type="scientific">Marivirga sericea</name>
    <dbReference type="NCBI Taxonomy" id="1028"/>
    <lineage>
        <taxon>Bacteria</taxon>
        <taxon>Pseudomonadati</taxon>
        <taxon>Bacteroidota</taxon>
        <taxon>Cytophagia</taxon>
        <taxon>Cytophagales</taxon>
        <taxon>Marivirgaceae</taxon>
        <taxon>Marivirga</taxon>
    </lineage>
</organism>
<keyword evidence="6" id="KW-0902">Two-component regulatory system</keyword>
<dbReference type="PROSITE" id="PS50005">
    <property type="entry name" value="TPR"/>
    <property type="match status" value="3"/>
</dbReference>
<dbReference type="GO" id="GO:0004721">
    <property type="term" value="F:phosphoprotein phosphatase activity"/>
    <property type="evidence" value="ECO:0007669"/>
    <property type="project" value="TreeGrafter"/>
</dbReference>
<keyword evidence="8" id="KW-0175">Coiled coil</keyword>